<dbReference type="RefSeq" id="WP_310053565.1">
    <property type="nucleotide sequence ID" value="NZ_JAVDVW010000001.1"/>
</dbReference>
<comment type="caution">
    <text evidence="1">The sequence shown here is derived from an EMBL/GenBank/DDBJ whole genome shotgun (WGS) entry which is preliminary data.</text>
</comment>
<evidence type="ECO:0008006" key="3">
    <source>
        <dbReference type="Google" id="ProtNLM"/>
    </source>
</evidence>
<evidence type="ECO:0000313" key="2">
    <source>
        <dbReference type="Proteomes" id="UP001267878"/>
    </source>
</evidence>
<keyword evidence="2" id="KW-1185">Reference proteome</keyword>
<dbReference type="Gene3D" id="3.40.50.300">
    <property type="entry name" value="P-loop containing nucleotide triphosphate hydrolases"/>
    <property type="match status" value="1"/>
</dbReference>
<name>A0ABU1VPI1_9GAMM</name>
<proteinExistence type="predicted"/>
<dbReference type="EMBL" id="JAVDVW010000001">
    <property type="protein sequence ID" value="MDR7099362.1"/>
    <property type="molecule type" value="Genomic_DNA"/>
</dbReference>
<gene>
    <name evidence="1" type="ORF">J2X04_001709</name>
</gene>
<protein>
    <recommendedName>
        <fullName evidence="3">Restriction endonuclease</fullName>
    </recommendedName>
</protein>
<dbReference type="InterPro" id="IPR027417">
    <property type="entry name" value="P-loop_NTPase"/>
</dbReference>
<reference evidence="1 2" key="1">
    <citation type="submission" date="2023-07" db="EMBL/GenBank/DDBJ databases">
        <title>Sorghum-associated microbial communities from plants grown in Nebraska, USA.</title>
        <authorList>
            <person name="Schachtman D."/>
        </authorList>
    </citation>
    <scope>NUCLEOTIDE SEQUENCE [LARGE SCALE GENOMIC DNA]</scope>
    <source>
        <strain evidence="1 2">BE187</strain>
    </source>
</reference>
<sequence length="1545" mass="172271">MASVDKVDLERLKTLVQSKEPATTFEHLVAGLIGELIGTSVAVAKSGFQHGADAGTVGRQQRVLRIECKRYLDTTTLSERELLGEQVQAFDADSALEAWVLAATREVPEQLEAGLFKQGVEHGVPVLVIDWKAHETPSLAALLASNPALVASMVGKEAGNLAASLQPGLAPQIARLRRDLAAWQIGFESLRRLAWQRIDAIWRDPRQSQSLFGQVVSGGSKPHIHRVGVRRELDQWWDAPPKIGSPICVTGLFGVGKTWSVTEWLIEHKDVLPIALLIPASAVPGTSLGSAYAVKRFLAQRLQELTKVRDVEHWHARLDRLLLRPESEGCVLTVVLDGMNQQAGVDWVGLLKILQGPEFVGRIRVITTTRANHFEARLQRMAVLLDRAVRINVDVYNDAPGGELEQMLALHHLSRSDLHPDLLSVAQNPRLFNLVIRFRDRLVDSGAVTPHRLLWEYGRDTAGESVSKAFSEQDWEDWLRSTAENFRNGICRYTLKDLSAMAARPDLEAREVYQRLSEIVDSQFVQRRPDGTMQLSPIMVDHALGATVVFLLTSSANADRHALETTLAQWLDPISGLDQRAEILRAAVSIALESGAPSHILGVLSAAWMQTQNLPQSHVGEVHALARELPEALLDVIELSHRSTHAASQRVAIDALRAVDRDDLLVRQLVLSRAADWLRIVSRDIEVHAAPDPEVERRRHERLIARVGRDESGLLTVLGERIFFVDRDEAMWAEHVSALIEGYPLADAMPALRIAAIAASIAFNHQAWCQLRWVCLLNEVDPDALAVAARSVAADMRAVVTEPGIDPHLKVRVEQLLLHLSGRREDNEAAMALDVRLDRQFTYEADYLPDPVRSFFPLERRHAEAALKDATVSLRSRLHRCADLCIDPTFEPPESFCDELSKAVESIAVDALYASRATAIQDHEFEQLQPMLARWAPRQLASLRRRWASSVDKTHPEARPVRAWHMNEGLLLYGSFEVAAAKALRQAGREERDGDEIHAGAELILPELKGMDALAQALAVVGADLVQITTSVTNFVTPLSTEQVDKLLERFGEGTEKQRRDVLILLVTDPPAFSDIAWAWVETFTVSDDPIDRRLGLMALAAADAKRLGHLLDGQGWRFSDGMDVMAAHAASGALYTATIGQPFDQVAARLAPWRLLEAVRFRGDDAAESRIAGELLDAVLGAGPVSAPDPGAQLTVRRETHSTEPPWLSVTPTQPTNQLEAMRVAFDTEAQAEEQERAGETALARVAQARQQGASLFLSFVTVDDAKSLLRHAPEIVHRWIEGHEELTLDFRRRVPLAEGLYVAVCEALLETAPAKGVSLWRALRYALRTRIMGAAKIPDLLHMLFRVPDSPPVLAARECLLSLEVSNTDADLYELALAASLNRRDDWLEEMIARDSGSDLPWRQQRASTFAGFRSNNRLPVAEAWPEGRSTSWAQDVSRRSERLRYLDACARHWWKEYWSREDLDEAYAAWVLFCQCADRRALVWITDEADLSPNSEDLKSAKRLHWQANPIRWKQGADRSGLNLQRNFLNRGVEDRVWPWRE</sequence>
<dbReference type="Proteomes" id="UP001267878">
    <property type="component" value="Unassembled WGS sequence"/>
</dbReference>
<accession>A0ABU1VPI1</accession>
<evidence type="ECO:0000313" key="1">
    <source>
        <dbReference type="EMBL" id="MDR7099362.1"/>
    </source>
</evidence>
<organism evidence="1 2">
    <name type="scientific">Agrilutibacter niabensis</name>
    <dbReference type="NCBI Taxonomy" id="380628"/>
    <lineage>
        <taxon>Bacteria</taxon>
        <taxon>Pseudomonadati</taxon>
        <taxon>Pseudomonadota</taxon>
        <taxon>Gammaproteobacteria</taxon>
        <taxon>Lysobacterales</taxon>
        <taxon>Lysobacteraceae</taxon>
        <taxon>Agrilutibacter</taxon>
    </lineage>
</organism>